<evidence type="ECO:0000313" key="1">
    <source>
        <dbReference type="EMBL" id="KAK5843386.1"/>
    </source>
</evidence>
<dbReference type="Proteomes" id="UP001358586">
    <property type="component" value="Chromosome 2"/>
</dbReference>
<name>A0ABR0QVN4_GOSAR</name>
<organism evidence="1 2">
    <name type="scientific">Gossypium arboreum</name>
    <name type="common">Tree cotton</name>
    <name type="synonym">Gossypium nanking</name>
    <dbReference type="NCBI Taxonomy" id="29729"/>
    <lineage>
        <taxon>Eukaryota</taxon>
        <taxon>Viridiplantae</taxon>
        <taxon>Streptophyta</taxon>
        <taxon>Embryophyta</taxon>
        <taxon>Tracheophyta</taxon>
        <taxon>Spermatophyta</taxon>
        <taxon>Magnoliopsida</taxon>
        <taxon>eudicotyledons</taxon>
        <taxon>Gunneridae</taxon>
        <taxon>Pentapetalae</taxon>
        <taxon>rosids</taxon>
        <taxon>malvids</taxon>
        <taxon>Malvales</taxon>
        <taxon>Malvaceae</taxon>
        <taxon>Malvoideae</taxon>
        <taxon>Gossypium</taxon>
    </lineage>
</organism>
<evidence type="ECO:0000313" key="2">
    <source>
        <dbReference type="Proteomes" id="UP001358586"/>
    </source>
</evidence>
<sequence>MKYKIKGLEKEISKLMDGLKNESSMSLLKHARGKLGHFYDVEEKYWALRVRSQWLKEGDRNTHYFHVRASGYRKKNSIERLKDAHGDWHDNKEEIFNIAWNYFNDFFKTSINLDIDSGLHFVPVCIDEDLNRRLNEEITDEEILMAFKQMDLHKALGIDELSGSFFKDH</sequence>
<protein>
    <recommendedName>
        <fullName evidence="3">Reverse transcriptase</fullName>
    </recommendedName>
</protein>
<evidence type="ECO:0008006" key="3">
    <source>
        <dbReference type="Google" id="ProtNLM"/>
    </source>
</evidence>
<reference evidence="1 2" key="1">
    <citation type="submission" date="2023-03" db="EMBL/GenBank/DDBJ databases">
        <title>WGS of Gossypium arboreum.</title>
        <authorList>
            <person name="Yu D."/>
        </authorList>
    </citation>
    <scope>NUCLEOTIDE SEQUENCE [LARGE SCALE GENOMIC DNA]</scope>
    <source>
        <tissue evidence="1">Leaf</tissue>
    </source>
</reference>
<comment type="caution">
    <text evidence="1">The sequence shown here is derived from an EMBL/GenBank/DDBJ whole genome shotgun (WGS) entry which is preliminary data.</text>
</comment>
<dbReference type="EMBL" id="JARKNE010000002">
    <property type="protein sequence ID" value="KAK5843386.1"/>
    <property type="molecule type" value="Genomic_DNA"/>
</dbReference>
<gene>
    <name evidence="1" type="ORF">PVK06_005842</name>
</gene>
<proteinExistence type="predicted"/>
<accession>A0ABR0QVN4</accession>
<keyword evidence="2" id="KW-1185">Reference proteome</keyword>